<reference evidence="11" key="2">
    <citation type="submission" date="2014-02" db="EMBL/GenBank/DDBJ databases">
        <title>Complete DNA sequence of /Kuraishia capsulata/ illustrates novel genomic features among budding yeasts (/Saccharomycotina/).</title>
        <authorList>
            <person name="Morales L."/>
            <person name="Noel B."/>
            <person name="Porcel B."/>
            <person name="Marcet-Houben M."/>
            <person name="Hullo M-F."/>
            <person name="Sacerdot C."/>
            <person name="Tekaia F."/>
            <person name="Leh-Louis V."/>
            <person name="Despons L."/>
            <person name="Khanna V."/>
            <person name="Aury J-M."/>
            <person name="Barbe V."/>
            <person name="Couloux A."/>
            <person name="Labadie K."/>
            <person name="Pelletier E."/>
            <person name="Souciet J-L."/>
            <person name="Boekhout T."/>
            <person name="Gabaldon T."/>
            <person name="Wincker P."/>
            <person name="Dujon B."/>
        </authorList>
    </citation>
    <scope>NUCLEOTIDE SEQUENCE</scope>
    <source>
        <strain evidence="11">CBS 1993</strain>
    </source>
</reference>
<feature type="transmembrane region" description="Helical" evidence="9">
    <location>
        <begin position="554"/>
        <end position="576"/>
    </location>
</feature>
<organism evidence="11 12">
    <name type="scientific">Kuraishia capsulata CBS 1993</name>
    <dbReference type="NCBI Taxonomy" id="1382522"/>
    <lineage>
        <taxon>Eukaryota</taxon>
        <taxon>Fungi</taxon>
        <taxon>Dikarya</taxon>
        <taxon>Ascomycota</taxon>
        <taxon>Saccharomycotina</taxon>
        <taxon>Pichiomycetes</taxon>
        <taxon>Pichiales</taxon>
        <taxon>Pichiaceae</taxon>
        <taxon>Kuraishia</taxon>
    </lineage>
</organism>
<accession>W6MHF7</accession>
<evidence type="ECO:0000313" key="12">
    <source>
        <dbReference type="Proteomes" id="UP000019384"/>
    </source>
</evidence>
<dbReference type="PANTHER" id="PTHR11629:SF63">
    <property type="entry name" value="V-TYPE PROTON ATPASE SUBUNIT A"/>
    <property type="match status" value="1"/>
</dbReference>
<dbReference type="PIRSF" id="PIRSF001293">
    <property type="entry name" value="ATP6V0A1"/>
    <property type="match status" value="1"/>
</dbReference>
<keyword evidence="12" id="KW-1185">Reference proteome</keyword>
<feature type="transmembrane region" description="Helical" evidence="9">
    <location>
        <begin position="399"/>
        <end position="424"/>
    </location>
</feature>
<evidence type="ECO:0000256" key="5">
    <source>
        <dbReference type="ARBA" id="ARBA00022781"/>
    </source>
</evidence>
<dbReference type="GO" id="GO:0000220">
    <property type="term" value="C:vacuolar proton-transporting V-type ATPase, V0 domain"/>
    <property type="evidence" value="ECO:0007669"/>
    <property type="project" value="EnsemblFungi"/>
</dbReference>
<dbReference type="GO" id="GO:1903778">
    <property type="term" value="P:protein localization to vacuolar membrane"/>
    <property type="evidence" value="ECO:0007669"/>
    <property type="project" value="EnsemblFungi"/>
</dbReference>
<keyword evidence="10" id="KW-0175">Coiled coil</keyword>
<dbReference type="HOGENOM" id="CLU_005230_0_1_1"/>
<evidence type="ECO:0000256" key="3">
    <source>
        <dbReference type="ARBA" id="ARBA00022448"/>
    </source>
</evidence>
<protein>
    <recommendedName>
        <fullName evidence="9">V-type proton ATPase subunit a</fullName>
    </recommendedName>
</protein>
<feature type="coiled-coil region" evidence="10">
    <location>
        <begin position="49"/>
        <end position="116"/>
    </location>
</feature>
<dbReference type="AlphaFoldDB" id="W6MHF7"/>
<dbReference type="GO" id="GO:0080025">
    <property type="term" value="F:phosphatidylinositol-3,5-bisphosphate binding"/>
    <property type="evidence" value="ECO:0007669"/>
    <property type="project" value="EnsemblFungi"/>
</dbReference>
<feature type="transmembrane region" description="Helical" evidence="9">
    <location>
        <begin position="445"/>
        <end position="472"/>
    </location>
</feature>
<evidence type="ECO:0000256" key="4">
    <source>
        <dbReference type="ARBA" id="ARBA00022692"/>
    </source>
</evidence>
<name>W6MHF7_9ASCO</name>
<dbReference type="GO" id="GO:0000329">
    <property type="term" value="C:fungal-type vacuole membrane"/>
    <property type="evidence" value="ECO:0007669"/>
    <property type="project" value="EnsemblFungi"/>
</dbReference>
<dbReference type="EMBL" id="HG793126">
    <property type="protein sequence ID" value="CDK25684.1"/>
    <property type="molecule type" value="Genomic_DNA"/>
</dbReference>
<comment type="function">
    <text evidence="9">Essential component of the vacuolar proton pump (V-ATPase), a multimeric enzyme that catalyzes the translocation of protons across the membranes. Required for assembly and activity of the V-ATPase.</text>
</comment>
<dbReference type="Pfam" id="PF01496">
    <property type="entry name" value="V_ATPase_I"/>
    <property type="match status" value="1"/>
</dbReference>
<dbReference type="GO" id="GO:0006797">
    <property type="term" value="P:polyphosphate metabolic process"/>
    <property type="evidence" value="ECO:0007669"/>
    <property type="project" value="EnsemblFungi"/>
</dbReference>
<keyword evidence="3 9" id="KW-0813">Transport</keyword>
<feature type="transmembrane region" description="Helical" evidence="9">
    <location>
        <begin position="613"/>
        <end position="633"/>
    </location>
</feature>
<evidence type="ECO:0000313" key="11">
    <source>
        <dbReference type="EMBL" id="CDK25684.1"/>
    </source>
</evidence>
<evidence type="ECO:0000256" key="1">
    <source>
        <dbReference type="ARBA" id="ARBA00004141"/>
    </source>
</evidence>
<dbReference type="GO" id="GO:0046961">
    <property type="term" value="F:proton-transporting ATPase activity, rotational mechanism"/>
    <property type="evidence" value="ECO:0007669"/>
    <property type="project" value="EnsemblFungi"/>
</dbReference>
<evidence type="ECO:0000256" key="6">
    <source>
        <dbReference type="ARBA" id="ARBA00022989"/>
    </source>
</evidence>
<dbReference type="Proteomes" id="UP000019384">
    <property type="component" value="Unassembled WGS sequence"/>
</dbReference>
<dbReference type="GO" id="GO:0071474">
    <property type="term" value="P:cellular hyperosmotic response"/>
    <property type="evidence" value="ECO:0007669"/>
    <property type="project" value="EnsemblFungi"/>
</dbReference>
<keyword evidence="5 9" id="KW-0375">Hydrogen ion transport</keyword>
<sequence>MSLIQLYIPTEISKESVYALGTLGLIQFRDLNKKINAFQRTFISEIRRLDNVERQYRFLKGEMDSKNIEMVELAFGQSSNNKFTSRNEIDELVEDAQILEDRIAQLKESSESLLKKQVDLLQLQQVLIASDGFFSQTDINPDLIDLGEDAAAILENGGFRDQSFTTGVIPTEKVETLERILWRVLRGNLYMTSKPIEKPLFDPKSNKFVQKSTFIIFAHGELILSRVRKICESLDADLYFVDSDAKQRVKQSKEQNDRLADVTAVLDTTQITLETELKAISVELSQWWDLIKLEKSVYTVMNLCHYDLVRKCLIAEGWVPTDGLPKVKQTLEKISKSNSNNDNSSIPIVINTIDTSRTPPTYHKTNKFTAAFQAMVDAYGVATYREVNPALPTAATFPFMFAIMFGDLGHGFIMALVAFVMVLYERKIGLMKRDEIFDMAYTGRYILLLMGVFSMYTGFLYNDLFSISMTWFKSGWKWPDHWEEGDSIEGTQVGVYPIGLDPAWHGTENALLFSNSYKMKLSILMGFIHMTYSYMFSLVNAVHFKSTIDIIGNFIPGLLFMQGIFGYLTVCIVYKWTVDWVAIEKPAPSLLNMLISMFLSPGTVTEQLYPHQATVQVILLVVALICVPCLLLVKPLHFKFTHNHEYSELSAHSNDEASDENNLLTDLNIEDDDEHEEHTFGDVMIHQVIHTIEFCLNCVSHTASYLRLWALSLAHAQLSSVLWSMTIAGSFGTTGLLGVIMTFLMFGMWFVLTVCILVVMEGTSAMLHSLRLHWVESMSKFFEGEGYPYEPYAFSKVLAAAEE</sequence>
<dbReference type="InterPro" id="IPR026028">
    <property type="entry name" value="V-type_ATPase_116kDa_su_euka"/>
</dbReference>
<dbReference type="InterPro" id="IPR002490">
    <property type="entry name" value="V-ATPase_116kDa_su"/>
</dbReference>
<proteinExistence type="inferred from homology"/>
<comment type="subcellular location">
    <subcellularLocation>
        <location evidence="1">Membrane</location>
        <topology evidence="1">Multi-pass membrane protein</topology>
    </subcellularLocation>
</comment>
<evidence type="ECO:0000256" key="8">
    <source>
        <dbReference type="ARBA" id="ARBA00023136"/>
    </source>
</evidence>
<dbReference type="GO" id="GO:0045121">
    <property type="term" value="C:membrane raft"/>
    <property type="evidence" value="ECO:0007669"/>
    <property type="project" value="EnsemblFungi"/>
</dbReference>
<evidence type="ECO:0000256" key="2">
    <source>
        <dbReference type="ARBA" id="ARBA00009904"/>
    </source>
</evidence>
<feature type="transmembrane region" description="Helical" evidence="9">
    <location>
        <begin position="737"/>
        <end position="760"/>
    </location>
</feature>
<feature type="transmembrane region" description="Helical" evidence="9">
    <location>
        <begin position="521"/>
        <end position="542"/>
    </location>
</feature>
<gene>
    <name evidence="11" type="ORF">KUCA_T00001654001</name>
</gene>
<dbReference type="PANTHER" id="PTHR11629">
    <property type="entry name" value="VACUOLAR PROTON ATPASES"/>
    <property type="match status" value="1"/>
</dbReference>
<reference evidence="11" key="1">
    <citation type="submission" date="2013-12" db="EMBL/GenBank/DDBJ databases">
        <authorList>
            <person name="Genoscope - CEA"/>
        </authorList>
    </citation>
    <scope>NUCLEOTIDE SEQUENCE</scope>
    <source>
        <strain evidence="11">CBS 1993</strain>
    </source>
</reference>
<dbReference type="RefSeq" id="XP_022457695.1">
    <property type="nucleotide sequence ID" value="XM_022603856.1"/>
</dbReference>
<evidence type="ECO:0000256" key="7">
    <source>
        <dbReference type="ARBA" id="ARBA00023065"/>
    </source>
</evidence>
<comment type="similarity">
    <text evidence="2 9">Belongs to the V-ATPase 116 kDa subunit family.</text>
</comment>
<dbReference type="OrthoDB" id="10264220at2759"/>
<evidence type="ECO:0000256" key="9">
    <source>
        <dbReference type="RuleBase" id="RU361189"/>
    </source>
</evidence>
<dbReference type="GO" id="GO:0065003">
    <property type="term" value="P:protein-containing complex assembly"/>
    <property type="evidence" value="ECO:0007669"/>
    <property type="project" value="EnsemblFungi"/>
</dbReference>
<keyword evidence="8 9" id="KW-0472">Membrane</keyword>
<evidence type="ECO:0000256" key="10">
    <source>
        <dbReference type="SAM" id="Coils"/>
    </source>
</evidence>
<feature type="transmembrane region" description="Helical" evidence="9">
    <location>
        <begin position="708"/>
        <end position="731"/>
    </location>
</feature>
<keyword evidence="4 9" id="KW-0812">Transmembrane</keyword>
<dbReference type="GO" id="GO:0051117">
    <property type="term" value="F:ATPase binding"/>
    <property type="evidence" value="ECO:0007669"/>
    <property type="project" value="TreeGrafter"/>
</dbReference>
<keyword evidence="6 9" id="KW-1133">Transmembrane helix</keyword>
<dbReference type="GO" id="GO:0071469">
    <property type="term" value="P:cellular response to alkaline pH"/>
    <property type="evidence" value="ECO:0007669"/>
    <property type="project" value="EnsemblFungi"/>
</dbReference>
<dbReference type="STRING" id="1382522.W6MHF7"/>
<dbReference type="GeneID" id="34519083"/>
<keyword evidence="7 9" id="KW-0406">Ion transport</keyword>
<dbReference type="GO" id="GO:0007035">
    <property type="term" value="P:vacuolar acidification"/>
    <property type="evidence" value="ECO:0007669"/>
    <property type="project" value="EnsemblFungi"/>
</dbReference>